<dbReference type="GO" id="GO:0003700">
    <property type="term" value="F:DNA-binding transcription factor activity"/>
    <property type="evidence" value="ECO:0007669"/>
    <property type="project" value="InterPro"/>
</dbReference>
<keyword evidence="2" id="KW-0678">Repressor</keyword>
<dbReference type="Gene3D" id="3.30.1490.190">
    <property type="match status" value="1"/>
</dbReference>
<dbReference type="CDD" id="cd07153">
    <property type="entry name" value="Fur_like"/>
    <property type="match status" value="1"/>
</dbReference>
<dbReference type="PANTHER" id="PTHR33202">
    <property type="entry name" value="ZINC UPTAKE REGULATION PROTEIN"/>
    <property type="match status" value="1"/>
</dbReference>
<feature type="binding site" evidence="7">
    <location>
        <position position="145"/>
    </location>
    <ligand>
        <name>Zn(2+)</name>
        <dbReference type="ChEBI" id="CHEBI:29105"/>
    </ligand>
</feature>
<comment type="caution">
    <text evidence="8">The sequence shown here is derived from an EMBL/GenBank/DDBJ whole genome shotgun (WGS) entry which is preliminary data.</text>
</comment>
<dbReference type="GO" id="GO:0000976">
    <property type="term" value="F:transcription cis-regulatory region binding"/>
    <property type="evidence" value="ECO:0007669"/>
    <property type="project" value="TreeGrafter"/>
</dbReference>
<dbReference type="PATRIC" id="fig|1353534.3.peg.946"/>
<dbReference type="SUPFAM" id="SSF46785">
    <property type="entry name" value="Winged helix' DNA-binding domain"/>
    <property type="match status" value="1"/>
</dbReference>
<evidence type="ECO:0000313" key="8">
    <source>
        <dbReference type="EMBL" id="OBR95093.1"/>
    </source>
</evidence>
<keyword evidence="6" id="KW-0804">Transcription</keyword>
<protein>
    <submittedName>
        <fullName evidence="8">Peroxide-responsive repressor PerR</fullName>
    </submittedName>
</protein>
<feature type="binding site" evidence="7">
    <location>
        <position position="142"/>
    </location>
    <ligand>
        <name>Zn(2+)</name>
        <dbReference type="ChEBI" id="CHEBI:29105"/>
    </ligand>
</feature>
<dbReference type="EMBL" id="LROS01000010">
    <property type="protein sequence ID" value="OBR95093.1"/>
    <property type="molecule type" value="Genomic_DNA"/>
</dbReference>
<dbReference type="Pfam" id="PF01475">
    <property type="entry name" value="FUR"/>
    <property type="match status" value="1"/>
</dbReference>
<feature type="binding site" evidence="7">
    <location>
        <position position="101"/>
    </location>
    <ligand>
        <name>Zn(2+)</name>
        <dbReference type="ChEBI" id="CHEBI:29105"/>
    </ligand>
</feature>
<evidence type="ECO:0000256" key="3">
    <source>
        <dbReference type="ARBA" id="ARBA00022833"/>
    </source>
</evidence>
<dbReference type="RefSeq" id="WP_065077305.1">
    <property type="nucleotide sequence ID" value="NZ_LROS01000010.1"/>
</dbReference>
<dbReference type="GO" id="GO:0008270">
    <property type="term" value="F:zinc ion binding"/>
    <property type="evidence" value="ECO:0007669"/>
    <property type="project" value="TreeGrafter"/>
</dbReference>
<evidence type="ECO:0000313" key="9">
    <source>
        <dbReference type="Proteomes" id="UP000093954"/>
    </source>
</evidence>
<evidence type="ECO:0000256" key="7">
    <source>
        <dbReference type="PIRSR" id="PIRSR602481-1"/>
    </source>
</evidence>
<dbReference type="Proteomes" id="UP000093954">
    <property type="component" value="Unassembled WGS sequence"/>
</dbReference>
<keyword evidence="7" id="KW-0479">Metal-binding</keyword>
<feature type="binding site" evidence="7">
    <location>
        <position position="98"/>
    </location>
    <ligand>
        <name>Zn(2+)</name>
        <dbReference type="ChEBI" id="CHEBI:29105"/>
    </ligand>
</feature>
<keyword evidence="5" id="KW-0238">DNA-binding</keyword>
<reference evidence="8 9" key="1">
    <citation type="journal article" date="2012" name="Front. Microbiol.">
        <title>Draft Genome Sequence of the Virulent Strain 01-B526 of the Fish Pathogen Aeromonas salmonicida.</title>
        <authorList>
            <person name="Charette S.J."/>
            <person name="Brochu F."/>
            <person name="Boyle B."/>
            <person name="Filion G."/>
            <person name="Tanaka K.H."/>
            <person name="Derome N."/>
        </authorList>
    </citation>
    <scope>NUCLEOTIDE SEQUENCE [LARGE SCALE GENOMIC DNA]</scope>
    <source>
        <strain evidence="8 9">P11</strain>
    </source>
</reference>
<dbReference type="GO" id="GO:1900376">
    <property type="term" value="P:regulation of secondary metabolite biosynthetic process"/>
    <property type="evidence" value="ECO:0007669"/>
    <property type="project" value="TreeGrafter"/>
</dbReference>
<dbReference type="Gene3D" id="1.10.10.10">
    <property type="entry name" value="Winged helix-like DNA-binding domain superfamily/Winged helix DNA-binding domain"/>
    <property type="match status" value="1"/>
</dbReference>
<dbReference type="AlphaFoldDB" id="A0A1A6AYJ2"/>
<name>A0A1A6AYJ2_9CLOT</name>
<keyword evidence="3 7" id="KW-0862">Zinc</keyword>
<dbReference type="InterPro" id="IPR043135">
    <property type="entry name" value="Fur_C"/>
</dbReference>
<proteinExistence type="inferred from homology"/>
<sequence length="147" mass="16882">MRKLEYIENAKAKLKAKGYKVTSSRTKILNAICGSKKHITADEIYKKLKEKNIGVTTVYRNVSLFEKIGILKEIYVSDKRYYELEGTGKYKIHIHTKCVRCNKVMDLDDKYIKDNLNSFMKSIEKSDCVSVQGVSIILSVLCDKCKT</sequence>
<organism evidence="8 9">
    <name type="scientific">Clostridium ragsdalei P11</name>
    <dbReference type="NCBI Taxonomy" id="1353534"/>
    <lineage>
        <taxon>Bacteria</taxon>
        <taxon>Bacillati</taxon>
        <taxon>Bacillota</taxon>
        <taxon>Clostridia</taxon>
        <taxon>Eubacteriales</taxon>
        <taxon>Clostridiaceae</taxon>
        <taxon>Clostridium</taxon>
    </lineage>
</organism>
<evidence type="ECO:0000256" key="5">
    <source>
        <dbReference type="ARBA" id="ARBA00023125"/>
    </source>
</evidence>
<keyword evidence="4" id="KW-0805">Transcription regulation</keyword>
<comment type="similarity">
    <text evidence="1">Belongs to the Fur family.</text>
</comment>
<comment type="cofactor">
    <cofactor evidence="7">
        <name>Zn(2+)</name>
        <dbReference type="ChEBI" id="CHEBI:29105"/>
    </cofactor>
    <text evidence="7">Binds 1 zinc ion per subunit.</text>
</comment>
<dbReference type="InterPro" id="IPR036388">
    <property type="entry name" value="WH-like_DNA-bd_sf"/>
</dbReference>
<evidence type="ECO:0000256" key="1">
    <source>
        <dbReference type="ARBA" id="ARBA00007957"/>
    </source>
</evidence>
<evidence type="ECO:0000256" key="6">
    <source>
        <dbReference type="ARBA" id="ARBA00023163"/>
    </source>
</evidence>
<evidence type="ECO:0000256" key="2">
    <source>
        <dbReference type="ARBA" id="ARBA00022491"/>
    </source>
</evidence>
<dbReference type="PANTHER" id="PTHR33202:SF8">
    <property type="entry name" value="PEROXIDE-RESPONSIVE REPRESSOR PERR"/>
    <property type="match status" value="1"/>
</dbReference>
<dbReference type="InterPro" id="IPR036390">
    <property type="entry name" value="WH_DNA-bd_sf"/>
</dbReference>
<evidence type="ECO:0000256" key="4">
    <source>
        <dbReference type="ARBA" id="ARBA00023015"/>
    </source>
</evidence>
<dbReference type="InterPro" id="IPR002481">
    <property type="entry name" value="FUR"/>
</dbReference>
<keyword evidence="9" id="KW-1185">Reference proteome</keyword>
<dbReference type="GO" id="GO:0045892">
    <property type="term" value="P:negative regulation of DNA-templated transcription"/>
    <property type="evidence" value="ECO:0007669"/>
    <property type="project" value="TreeGrafter"/>
</dbReference>
<gene>
    <name evidence="8" type="primary">perR_2</name>
    <name evidence="8" type="ORF">CLRAG_09310</name>
</gene>
<accession>A0A1A6AYJ2</accession>